<proteinExistence type="predicted"/>
<feature type="domain" description="DUF4246" evidence="2">
    <location>
        <begin position="11"/>
        <end position="349"/>
    </location>
</feature>
<dbReference type="PANTHER" id="PTHR33119">
    <property type="entry name" value="IFI3P"/>
    <property type="match status" value="1"/>
</dbReference>
<reference evidence="3 4" key="1">
    <citation type="journal article" date="2016" name="Mol. Biol. Evol.">
        <title>Comparative Genomics of Early-Diverging Mushroom-Forming Fungi Provides Insights into the Origins of Lignocellulose Decay Capabilities.</title>
        <authorList>
            <person name="Nagy L.G."/>
            <person name="Riley R."/>
            <person name="Tritt A."/>
            <person name="Adam C."/>
            <person name="Daum C."/>
            <person name="Floudas D."/>
            <person name="Sun H."/>
            <person name="Yadav J.S."/>
            <person name="Pangilinan J."/>
            <person name="Larsson K.H."/>
            <person name="Matsuura K."/>
            <person name="Barry K."/>
            <person name="Labutti K."/>
            <person name="Kuo R."/>
            <person name="Ohm R.A."/>
            <person name="Bhattacharya S.S."/>
            <person name="Shirouzu T."/>
            <person name="Yoshinaga Y."/>
            <person name="Martin F.M."/>
            <person name="Grigoriev I.V."/>
            <person name="Hibbett D.S."/>
        </authorList>
    </citation>
    <scope>NUCLEOTIDE SEQUENCE [LARGE SCALE GENOMIC DNA]</scope>
    <source>
        <strain evidence="3 4">TUFC12733</strain>
    </source>
</reference>
<dbReference type="PANTHER" id="PTHR33119:SF1">
    <property type="entry name" value="FE2OG DIOXYGENASE DOMAIN-CONTAINING PROTEIN"/>
    <property type="match status" value="1"/>
</dbReference>
<dbReference type="EMBL" id="KV417275">
    <property type="protein sequence ID" value="KZO98547.1"/>
    <property type="molecule type" value="Genomic_DNA"/>
</dbReference>
<dbReference type="Proteomes" id="UP000076738">
    <property type="component" value="Unassembled WGS sequence"/>
</dbReference>
<feature type="coiled-coil region" evidence="1">
    <location>
        <begin position="140"/>
        <end position="167"/>
    </location>
</feature>
<evidence type="ECO:0000256" key="1">
    <source>
        <dbReference type="SAM" id="Coils"/>
    </source>
</evidence>
<organism evidence="3 4">
    <name type="scientific">Calocera viscosa (strain TUFC12733)</name>
    <dbReference type="NCBI Taxonomy" id="1330018"/>
    <lineage>
        <taxon>Eukaryota</taxon>
        <taxon>Fungi</taxon>
        <taxon>Dikarya</taxon>
        <taxon>Basidiomycota</taxon>
        <taxon>Agaricomycotina</taxon>
        <taxon>Dacrymycetes</taxon>
        <taxon>Dacrymycetales</taxon>
        <taxon>Dacrymycetaceae</taxon>
        <taxon>Calocera</taxon>
    </lineage>
</organism>
<gene>
    <name evidence="3" type="ORF">CALVIDRAFT_27422</name>
</gene>
<dbReference type="InterPro" id="IPR049192">
    <property type="entry name" value="DUF4246_C"/>
</dbReference>
<dbReference type="InterPro" id="IPR025340">
    <property type="entry name" value="DUF4246"/>
</dbReference>
<keyword evidence="4" id="KW-1185">Reference proteome</keyword>
<sequence length="466" mass="52771">MRAGSDVRADPYVQGTTRLLDSAHPLNAVKAFNTRTTYPVDEYSGSSTVHESIYSWLPSLFSITEEGRVRIDSPVNGLGPRSEHAALYKALERIFELALPQIEESMFFEWAYERSRSYGRWEVRAPEREARDVGKWRARIEQQQGEKVREEAARVEWERRVREEQEQEVRGMPLGGIGKSRFAGKTLKVIVKAANYVLLPGQEYEGSWHVEGAPHEHIRASLIYYHSCSPSISDAGLSFRRLRTEEDDPNVARGHGDQFMIWDEEADDGIMDYPSDVEEGERAAYPYELPRNIELGTVPATGVTAEVEGTGRMLSFPNWLQHKVAGLKNTATEGNEPAVRKILCFFVVNESYPSADEHGQLNFPGFFHSGAHIGPNAAPLPTTADILPQQRFRIFPYVYNALDMACRRATGAGLPVELAIDICEMARVGMRRADAERHRRRLMDDRRAAVDEVNEVWEEDYGLCEH</sequence>
<dbReference type="STRING" id="1330018.A0A167P9D8"/>
<evidence type="ECO:0000313" key="3">
    <source>
        <dbReference type="EMBL" id="KZO98547.1"/>
    </source>
</evidence>
<dbReference type="AlphaFoldDB" id="A0A167P9D8"/>
<dbReference type="OrthoDB" id="415532at2759"/>
<keyword evidence="1" id="KW-0175">Coiled coil</keyword>
<dbReference type="Pfam" id="PF14033">
    <property type="entry name" value="DUF4246"/>
    <property type="match status" value="1"/>
</dbReference>
<evidence type="ECO:0000259" key="2">
    <source>
        <dbReference type="Pfam" id="PF14033"/>
    </source>
</evidence>
<name>A0A167P9D8_CALVF</name>
<evidence type="ECO:0000313" key="4">
    <source>
        <dbReference type="Proteomes" id="UP000076738"/>
    </source>
</evidence>
<accession>A0A167P9D8</accession>
<protein>
    <recommendedName>
        <fullName evidence="2">DUF4246 domain-containing protein</fullName>
    </recommendedName>
</protein>